<proteinExistence type="predicted"/>
<evidence type="ECO:0000313" key="2">
    <source>
        <dbReference type="Proteomes" id="UP001165960"/>
    </source>
</evidence>
<comment type="caution">
    <text evidence="1">The sequence shown here is derived from an EMBL/GenBank/DDBJ whole genome shotgun (WGS) entry which is preliminary data.</text>
</comment>
<protein>
    <submittedName>
        <fullName evidence="1">Uncharacterized protein</fullName>
    </submittedName>
</protein>
<accession>A0ACC2SMJ4</accession>
<gene>
    <name evidence="1" type="ORF">DSO57_1000077</name>
</gene>
<reference evidence="1" key="1">
    <citation type="submission" date="2022-04" db="EMBL/GenBank/DDBJ databases">
        <title>Genome of the entomopathogenic fungus Entomophthora muscae.</title>
        <authorList>
            <person name="Elya C."/>
            <person name="Lovett B.R."/>
            <person name="Lee E."/>
            <person name="Macias A.M."/>
            <person name="Hajek A.E."/>
            <person name="De Bivort B.L."/>
            <person name="Kasson M.T."/>
            <person name="De Fine Licht H.H."/>
            <person name="Stajich J.E."/>
        </authorList>
    </citation>
    <scope>NUCLEOTIDE SEQUENCE</scope>
    <source>
        <strain evidence="1">Berkeley</strain>
    </source>
</reference>
<name>A0ACC2SMJ4_9FUNG</name>
<keyword evidence="2" id="KW-1185">Reference proteome</keyword>
<dbReference type="Proteomes" id="UP001165960">
    <property type="component" value="Unassembled WGS sequence"/>
</dbReference>
<dbReference type="EMBL" id="QTSX02004971">
    <property type="protein sequence ID" value="KAJ9063494.1"/>
    <property type="molecule type" value="Genomic_DNA"/>
</dbReference>
<organism evidence="1 2">
    <name type="scientific">Entomophthora muscae</name>
    <dbReference type="NCBI Taxonomy" id="34485"/>
    <lineage>
        <taxon>Eukaryota</taxon>
        <taxon>Fungi</taxon>
        <taxon>Fungi incertae sedis</taxon>
        <taxon>Zoopagomycota</taxon>
        <taxon>Entomophthoromycotina</taxon>
        <taxon>Entomophthoromycetes</taxon>
        <taxon>Entomophthorales</taxon>
        <taxon>Entomophthoraceae</taxon>
        <taxon>Entomophthora</taxon>
    </lineage>
</organism>
<sequence>MMAERNYENEKRGLSSSASPNPMNKKTNSDYVVDPSGPHFDPASNQFPFKMFNKRYIRSQGPSPNHSLNTTFPCSK</sequence>
<evidence type="ECO:0000313" key="1">
    <source>
        <dbReference type="EMBL" id="KAJ9063494.1"/>
    </source>
</evidence>